<evidence type="ECO:0000313" key="3">
    <source>
        <dbReference type="Proteomes" id="UP001601992"/>
    </source>
</evidence>
<dbReference type="Gene3D" id="3.40.50.720">
    <property type="entry name" value="NAD(P)-binding Rossmann-like Domain"/>
    <property type="match status" value="1"/>
</dbReference>
<evidence type="ECO:0000259" key="1">
    <source>
        <dbReference type="Pfam" id="PF13460"/>
    </source>
</evidence>
<comment type="caution">
    <text evidence="2">The sequence shown here is derived from an EMBL/GenBank/DDBJ whole genome shotgun (WGS) entry which is preliminary data.</text>
</comment>
<keyword evidence="3" id="KW-1185">Reference proteome</keyword>
<proteinExistence type="predicted"/>
<dbReference type="InterPro" id="IPR036291">
    <property type="entry name" value="NAD(P)-bd_dom_sf"/>
</dbReference>
<dbReference type="RefSeq" id="WP_387403354.1">
    <property type="nucleotide sequence ID" value="NZ_JBIAQY010000003.1"/>
</dbReference>
<evidence type="ECO:0000313" key="2">
    <source>
        <dbReference type="EMBL" id="MFF3568219.1"/>
    </source>
</evidence>
<organism evidence="2 3">
    <name type="scientific">Nocardia jiangxiensis</name>
    <dbReference type="NCBI Taxonomy" id="282685"/>
    <lineage>
        <taxon>Bacteria</taxon>
        <taxon>Bacillati</taxon>
        <taxon>Actinomycetota</taxon>
        <taxon>Actinomycetes</taxon>
        <taxon>Mycobacteriales</taxon>
        <taxon>Nocardiaceae</taxon>
        <taxon>Nocardia</taxon>
    </lineage>
</organism>
<dbReference type="Proteomes" id="UP001601992">
    <property type="component" value="Unassembled WGS sequence"/>
</dbReference>
<dbReference type="InterPro" id="IPR016040">
    <property type="entry name" value="NAD(P)-bd_dom"/>
</dbReference>
<accession>A0ABW6RZ39</accession>
<dbReference type="PANTHER" id="PTHR43162:SF1">
    <property type="entry name" value="PRESTALK A DIFFERENTIATION PROTEIN A"/>
    <property type="match status" value="1"/>
</dbReference>
<dbReference type="SUPFAM" id="SSF51735">
    <property type="entry name" value="NAD(P)-binding Rossmann-fold domains"/>
    <property type="match status" value="1"/>
</dbReference>
<protein>
    <submittedName>
        <fullName evidence="2">NAD(P)H-binding protein</fullName>
    </submittedName>
</protein>
<dbReference type="InterPro" id="IPR051604">
    <property type="entry name" value="Ergot_Alk_Oxidoreductase"/>
</dbReference>
<feature type="domain" description="NAD(P)-binding" evidence="1">
    <location>
        <begin position="6"/>
        <end position="178"/>
    </location>
</feature>
<sequence length="291" mass="30442">MILVTGATGAIGGAVVRQLVERGEQVRAFTRNPQAARMPEGVEVVRGDYADPPSVAAAMADVQAAFLVNIPAPGRPDSDVALVAAARSAGVRRLVKLSAIGTGDPALQDFANWHVPGEQAVRDSGLTWTILRPSSFASNTLAWAEAIRTGEPVPIRTGTGGQGVIDPRDVAAVAVEALVSDEHAGQVYTLTGSVALSEPDQASVLATELGRPVTLAPLSQDAVLAHLRARGLSEEYIDVVLRGSAFVRDGGNTTVTDDVQRVLGRAPWAYAQWVRDHLAAFTDENGGAIET</sequence>
<dbReference type="Gene3D" id="3.90.25.10">
    <property type="entry name" value="UDP-galactose 4-epimerase, domain 1"/>
    <property type="match status" value="1"/>
</dbReference>
<gene>
    <name evidence="2" type="ORF">ACFYXQ_10650</name>
</gene>
<name>A0ABW6RZ39_9NOCA</name>
<dbReference type="EMBL" id="JBIAQY010000003">
    <property type="protein sequence ID" value="MFF3568219.1"/>
    <property type="molecule type" value="Genomic_DNA"/>
</dbReference>
<dbReference type="PANTHER" id="PTHR43162">
    <property type="match status" value="1"/>
</dbReference>
<dbReference type="Pfam" id="PF13460">
    <property type="entry name" value="NAD_binding_10"/>
    <property type="match status" value="1"/>
</dbReference>
<reference evidence="2 3" key="1">
    <citation type="submission" date="2024-10" db="EMBL/GenBank/DDBJ databases">
        <title>The Natural Products Discovery Center: Release of the First 8490 Sequenced Strains for Exploring Actinobacteria Biosynthetic Diversity.</title>
        <authorList>
            <person name="Kalkreuter E."/>
            <person name="Kautsar S.A."/>
            <person name="Yang D."/>
            <person name="Bader C.D."/>
            <person name="Teijaro C.N."/>
            <person name="Fluegel L."/>
            <person name="Davis C.M."/>
            <person name="Simpson J.R."/>
            <person name="Lauterbach L."/>
            <person name="Steele A.D."/>
            <person name="Gui C."/>
            <person name="Meng S."/>
            <person name="Li G."/>
            <person name="Viehrig K."/>
            <person name="Ye F."/>
            <person name="Su P."/>
            <person name="Kiefer A.F."/>
            <person name="Nichols A."/>
            <person name="Cepeda A.J."/>
            <person name="Yan W."/>
            <person name="Fan B."/>
            <person name="Jiang Y."/>
            <person name="Adhikari A."/>
            <person name="Zheng C.-J."/>
            <person name="Schuster L."/>
            <person name="Cowan T.M."/>
            <person name="Smanski M.J."/>
            <person name="Chevrette M.G."/>
            <person name="De Carvalho L.P.S."/>
            <person name="Shen B."/>
        </authorList>
    </citation>
    <scope>NUCLEOTIDE SEQUENCE [LARGE SCALE GENOMIC DNA]</scope>
    <source>
        <strain evidence="2 3">NPDC002593</strain>
    </source>
</reference>